<reference evidence="1" key="2">
    <citation type="journal article" date="2023" name="IMA Fungus">
        <title>Comparative genomic study of the Penicillium genus elucidates a diverse pangenome and 15 lateral gene transfer events.</title>
        <authorList>
            <person name="Petersen C."/>
            <person name="Sorensen T."/>
            <person name="Nielsen M.R."/>
            <person name="Sondergaard T.E."/>
            <person name="Sorensen J.L."/>
            <person name="Fitzpatrick D.A."/>
            <person name="Frisvad J.C."/>
            <person name="Nielsen K.L."/>
        </authorList>
    </citation>
    <scope>NUCLEOTIDE SEQUENCE</scope>
    <source>
        <strain evidence="1">IBT 16849</strain>
    </source>
</reference>
<organism evidence="1 2">
    <name type="scientific">Penicillium cf. griseofulvum</name>
    <dbReference type="NCBI Taxonomy" id="2972120"/>
    <lineage>
        <taxon>Eukaryota</taxon>
        <taxon>Fungi</taxon>
        <taxon>Dikarya</taxon>
        <taxon>Ascomycota</taxon>
        <taxon>Pezizomycotina</taxon>
        <taxon>Eurotiomycetes</taxon>
        <taxon>Eurotiomycetidae</taxon>
        <taxon>Eurotiales</taxon>
        <taxon>Aspergillaceae</taxon>
        <taxon>Penicillium</taxon>
    </lineage>
</organism>
<accession>A0A9W9JLW9</accession>
<dbReference type="OrthoDB" id="3200163at2759"/>
<name>A0A9W9JLW9_9EURO</name>
<dbReference type="EMBL" id="JAPQKP010000003">
    <property type="protein sequence ID" value="KAJ5199363.1"/>
    <property type="molecule type" value="Genomic_DNA"/>
</dbReference>
<evidence type="ECO:0000313" key="2">
    <source>
        <dbReference type="Proteomes" id="UP001150879"/>
    </source>
</evidence>
<protein>
    <recommendedName>
        <fullName evidence="3">Fungal N-terminal domain-containing protein</fullName>
    </recommendedName>
</protein>
<comment type="caution">
    <text evidence="1">The sequence shown here is derived from an EMBL/GenBank/DDBJ whole genome shotgun (WGS) entry which is preliminary data.</text>
</comment>
<gene>
    <name evidence="1" type="ORF">N7472_004567</name>
</gene>
<evidence type="ECO:0000313" key="1">
    <source>
        <dbReference type="EMBL" id="KAJ5199363.1"/>
    </source>
</evidence>
<dbReference type="Proteomes" id="UP001150879">
    <property type="component" value="Unassembled WGS sequence"/>
</dbReference>
<reference evidence="1" key="1">
    <citation type="submission" date="2022-11" db="EMBL/GenBank/DDBJ databases">
        <authorList>
            <person name="Petersen C."/>
        </authorList>
    </citation>
    <scope>NUCLEOTIDE SEQUENCE</scope>
    <source>
        <strain evidence="1">IBT 16849</strain>
    </source>
</reference>
<proteinExistence type="predicted"/>
<evidence type="ECO:0008006" key="3">
    <source>
        <dbReference type="Google" id="ProtNLM"/>
    </source>
</evidence>
<keyword evidence="2" id="KW-1185">Reference proteome</keyword>
<sequence>MAELIGIVLGAITFATIRNTITTLKEYYDNFHDAPDDLRKLVQEIELFGFILADIREDLSQNTAKELDIVCTDIFREVRSPNRLRRSLKSVRIVLQKGKIEKYKTHLRYAIQLPILSQ</sequence>
<dbReference type="AlphaFoldDB" id="A0A9W9JLW9"/>